<dbReference type="GO" id="GO:0009029">
    <property type="term" value="F:lipid-A 4'-kinase activity"/>
    <property type="evidence" value="ECO:0007669"/>
    <property type="project" value="UniProtKB-UniRule"/>
</dbReference>
<dbReference type="NCBIfam" id="TIGR00682">
    <property type="entry name" value="lpxK"/>
    <property type="match status" value="1"/>
</dbReference>
<keyword evidence="9 15" id="KW-0547">Nucleotide-binding</keyword>
<dbReference type="SUPFAM" id="SSF52540">
    <property type="entry name" value="P-loop containing nucleoside triphosphate hydrolases"/>
    <property type="match status" value="1"/>
</dbReference>
<organism evidence="16">
    <name type="scientific">Desulfobacca acetoxidans</name>
    <dbReference type="NCBI Taxonomy" id="60893"/>
    <lineage>
        <taxon>Bacteria</taxon>
        <taxon>Pseudomonadati</taxon>
        <taxon>Thermodesulfobacteriota</taxon>
        <taxon>Desulfobaccia</taxon>
        <taxon>Desulfobaccales</taxon>
        <taxon>Desulfobaccaceae</taxon>
        <taxon>Desulfobacca</taxon>
    </lineage>
</organism>
<evidence type="ECO:0000256" key="5">
    <source>
        <dbReference type="ARBA" id="ARBA00022516"/>
    </source>
</evidence>
<evidence type="ECO:0000313" key="16">
    <source>
        <dbReference type="EMBL" id="HHS28225.1"/>
    </source>
</evidence>
<dbReference type="Pfam" id="PF01075">
    <property type="entry name" value="Glyco_transf_9"/>
    <property type="match status" value="1"/>
</dbReference>
<accession>A0A7V6A145</accession>
<dbReference type="CDD" id="cd03789">
    <property type="entry name" value="GT9_LPS_heptosyltransferase"/>
    <property type="match status" value="1"/>
</dbReference>
<keyword evidence="5 15" id="KW-0444">Lipid biosynthesis</keyword>
<proteinExistence type="inferred from homology"/>
<evidence type="ECO:0000256" key="10">
    <source>
        <dbReference type="ARBA" id="ARBA00022777"/>
    </source>
</evidence>
<evidence type="ECO:0000256" key="12">
    <source>
        <dbReference type="ARBA" id="ARBA00023098"/>
    </source>
</evidence>
<dbReference type="NCBIfam" id="TIGR02195">
    <property type="entry name" value="heptsyl_trn_II"/>
    <property type="match status" value="1"/>
</dbReference>
<gene>
    <name evidence="16" type="primary">waaF</name>
    <name evidence="15" type="synonym">lpxK</name>
    <name evidence="16" type="ORF">ENV52_00785</name>
</gene>
<dbReference type="PANTHER" id="PTHR42724">
    <property type="entry name" value="TETRAACYLDISACCHARIDE 4'-KINASE"/>
    <property type="match status" value="1"/>
</dbReference>
<evidence type="ECO:0000256" key="3">
    <source>
        <dbReference type="ARBA" id="ARBA00012071"/>
    </source>
</evidence>
<dbReference type="EC" id="2.7.1.130" evidence="3 15"/>
<evidence type="ECO:0000256" key="15">
    <source>
        <dbReference type="HAMAP-Rule" id="MF_00409"/>
    </source>
</evidence>
<evidence type="ECO:0000256" key="14">
    <source>
        <dbReference type="ARBA" id="ARBA00043995"/>
    </source>
</evidence>
<dbReference type="SUPFAM" id="SSF53756">
    <property type="entry name" value="UDP-Glycosyltransferase/glycogen phosphorylase"/>
    <property type="match status" value="1"/>
</dbReference>
<reference evidence="16" key="1">
    <citation type="journal article" date="2020" name="mSystems">
        <title>Genome- and Community-Level Interaction Insights into Carbon Utilization and Element Cycling Functions of Hydrothermarchaeota in Hydrothermal Sediment.</title>
        <authorList>
            <person name="Zhou Z."/>
            <person name="Liu Y."/>
            <person name="Xu W."/>
            <person name="Pan J."/>
            <person name="Luo Z.H."/>
            <person name="Li M."/>
        </authorList>
    </citation>
    <scope>NUCLEOTIDE SEQUENCE [LARGE SCALE GENOMIC DNA]</scope>
    <source>
        <strain evidence="16">SpSt-767</strain>
    </source>
</reference>
<dbReference type="Gene3D" id="3.40.50.2000">
    <property type="entry name" value="Glycogen Phosphorylase B"/>
    <property type="match status" value="2"/>
</dbReference>
<dbReference type="InterPro" id="IPR011910">
    <property type="entry name" value="RfaF"/>
</dbReference>
<dbReference type="InterPro" id="IPR002201">
    <property type="entry name" value="Glyco_trans_9"/>
</dbReference>
<keyword evidence="7" id="KW-0328">Glycosyltransferase</keyword>
<comment type="similarity">
    <text evidence="14">Belongs to the glycosyltransferase 9 family.</text>
</comment>
<dbReference type="GO" id="GO:0009244">
    <property type="term" value="P:lipopolysaccharide core region biosynthetic process"/>
    <property type="evidence" value="ECO:0007669"/>
    <property type="project" value="TreeGrafter"/>
</dbReference>
<keyword evidence="6 15" id="KW-0441">Lipid A biosynthesis</keyword>
<protein>
    <recommendedName>
        <fullName evidence="4 15">Tetraacyldisaccharide 4'-kinase</fullName>
        <ecNumber evidence="3 15">2.7.1.130</ecNumber>
    </recommendedName>
    <alternativeName>
        <fullName evidence="13 15">Lipid A 4'-kinase</fullName>
    </alternativeName>
</protein>
<comment type="pathway">
    <text evidence="2 15">Glycolipid biosynthesis; lipid IV(A) biosynthesis; lipid IV(A) from (3R)-3-hydroxytetradecanoyl-[acyl-carrier-protein] and UDP-N-acetyl-alpha-D-glucosamine: step 6/6.</text>
</comment>
<evidence type="ECO:0000256" key="9">
    <source>
        <dbReference type="ARBA" id="ARBA00022741"/>
    </source>
</evidence>
<evidence type="ECO:0000256" key="4">
    <source>
        <dbReference type="ARBA" id="ARBA00016436"/>
    </source>
</evidence>
<dbReference type="GO" id="GO:0005886">
    <property type="term" value="C:plasma membrane"/>
    <property type="evidence" value="ECO:0007669"/>
    <property type="project" value="TreeGrafter"/>
</dbReference>
<evidence type="ECO:0000256" key="7">
    <source>
        <dbReference type="ARBA" id="ARBA00022676"/>
    </source>
</evidence>
<comment type="similarity">
    <text evidence="15">Belongs to the LpxK family.</text>
</comment>
<dbReference type="PANTHER" id="PTHR42724:SF1">
    <property type="entry name" value="TETRAACYLDISACCHARIDE 4'-KINASE, MITOCHONDRIAL-RELATED"/>
    <property type="match status" value="1"/>
</dbReference>
<sequence length="745" mass="81584">MSTVWYNCLHSLKNIVREPWSGTLSERLLRVLSAPYQAGARVRRGLYQRGWLTARRLPAPVVSVGNLAVGGTGKTPVTASLARNFQAHRLRVAILSRGYGGGRTGVTCLSDGECVFYQPPEVGDEACELAHNLPGVIVYTGACRFAAGLAAWREHRPDIFLLDDGFQHLQLYRDLNIVLLDADRPFGNHRLLPAGPLREPLTTLRAADVLILTRYDGRRHRDRLHYLENLFPEQDVFTASIEPTSVRRFPGGENLPLPVLSGLAVLAFAGLARPWVLQNTLSKLGVSVRGFRAFPDHHPFTCAELSDLLQEARETGAQALITTSKDWARLGHKWEEDLPLYVLTVSARVEPEPAFQTYLATALETTWADLDLGTQNSICWEQESPQPLPPLVRRRFHQLARKGTAPVPSRSCRALLLRAPNWIGDAVMGLSLLAGLHHLYPAARITVLAVPRVAPLFAGLPGVAEVIAYPAGIKKWRTLFGLRGRFDLALALPNSFESALGLWLTRTPLRLGYGANGRAPFFTTSIKGRKLLKGLHQVYYYLGLLAALGSVCSFFPPKLHLSETERAEGKSFLISSGLDPARPWVGLAPGAAYGPAKRWPAERFAAVADLLHREFQAGLVLLGGPADQEAAAAVQQGGRRPSLNLAGKTDLRQALAVLSHLKLLITNDSGLMHAAAALRVPLVAVFGSTDPTATRPFTKRASLIHHHLPCSPCLKRTCFQDYACLTGITVKEVAAAARRWLEETC</sequence>
<dbReference type="UniPathway" id="UPA00359">
    <property type="reaction ID" value="UER00482"/>
</dbReference>
<keyword evidence="11 15" id="KW-0067">ATP-binding</keyword>
<keyword evidence="8 15" id="KW-0808">Transferase</keyword>
<dbReference type="Pfam" id="PF02606">
    <property type="entry name" value="LpxK"/>
    <property type="match status" value="1"/>
</dbReference>
<dbReference type="GO" id="GO:0005524">
    <property type="term" value="F:ATP binding"/>
    <property type="evidence" value="ECO:0007669"/>
    <property type="project" value="UniProtKB-UniRule"/>
</dbReference>
<dbReference type="GO" id="GO:0009245">
    <property type="term" value="P:lipid A biosynthetic process"/>
    <property type="evidence" value="ECO:0007669"/>
    <property type="project" value="UniProtKB-UniRule"/>
</dbReference>
<evidence type="ECO:0000256" key="11">
    <source>
        <dbReference type="ARBA" id="ARBA00022840"/>
    </source>
</evidence>
<dbReference type="InterPro" id="IPR027417">
    <property type="entry name" value="P-loop_NTPase"/>
</dbReference>
<dbReference type="HAMAP" id="MF_00409">
    <property type="entry name" value="LpxK"/>
    <property type="match status" value="1"/>
</dbReference>
<dbReference type="AlphaFoldDB" id="A0A7V6A145"/>
<comment type="function">
    <text evidence="1 15">Transfers the gamma-phosphate of ATP to the 4'-position of a tetraacyldisaccharide 1-phosphate intermediate (termed DS-1-P) to form tetraacyldisaccharide 1,4'-bis-phosphate (lipid IVA).</text>
</comment>
<comment type="caution">
    <text evidence="16">The sequence shown here is derived from an EMBL/GenBank/DDBJ whole genome shotgun (WGS) entry which is preliminary data.</text>
</comment>
<keyword evidence="12 15" id="KW-0443">Lipid metabolism</keyword>
<evidence type="ECO:0000256" key="2">
    <source>
        <dbReference type="ARBA" id="ARBA00004870"/>
    </source>
</evidence>
<evidence type="ECO:0000256" key="13">
    <source>
        <dbReference type="ARBA" id="ARBA00029757"/>
    </source>
</evidence>
<feature type="binding site" evidence="15">
    <location>
        <begin position="68"/>
        <end position="75"/>
    </location>
    <ligand>
        <name>ATP</name>
        <dbReference type="ChEBI" id="CHEBI:30616"/>
    </ligand>
</feature>
<dbReference type="FunFam" id="3.40.50.2000:FF:000023">
    <property type="entry name" value="ADP-heptose--LPS heptosyltransferase II"/>
    <property type="match status" value="1"/>
</dbReference>
<keyword evidence="10 15" id="KW-0418">Kinase</keyword>
<evidence type="ECO:0000256" key="1">
    <source>
        <dbReference type="ARBA" id="ARBA00002274"/>
    </source>
</evidence>
<evidence type="ECO:0000256" key="6">
    <source>
        <dbReference type="ARBA" id="ARBA00022556"/>
    </source>
</evidence>
<name>A0A7V6A145_9BACT</name>
<dbReference type="GO" id="GO:0016757">
    <property type="term" value="F:glycosyltransferase activity"/>
    <property type="evidence" value="ECO:0007669"/>
    <property type="project" value="UniProtKB-KW"/>
</dbReference>
<comment type="catalytic activity">
    <reaction evidence="15">
        <text>a lipid A disaccharide + ATP = a lipid IVA + ADP + H(+)</text>
        <dbReference type="Rhea" id="RHEA:67840"/>
        <dbReference type="ChEBI" id="CHEBI:15378"/>
        <dbReference type="ChEBI" id="CHEBI:30616"/>
        <dbReference type="ChEBI" id="CHEBI:176343"/>
        <dbReference type="ChEBI" id="CHEBI:176425"/>
        <dbReference type="ChEBI" id="CHEBI:456216"/>
        <dbReference type="EC" id="2.7.1.130"/>
    </reaction>
</comment>
<dbReference type="InterPro" id="IPR003758">
    <property type="entry name" value="LpxK"/>
</dbReference>
<dbReference type="EMBL" id="DTGR01000017">
    <property type="protein sequence ID" value="HHS28225.1"/>
    <property type="molecule type" value="Genomic_DNA"/>
</dbReference>
<evidence type="ECO:0000256" key="8">
    <source>
        <dbReference type="ARBA" id="ARBA00022679"/>
    </source>
</evidence>